<proteinExistence type="predicted"/>
<reference evidence="1" key="3">
    <citation type="journal article" date="2023" name="Int. J. Syst. Evol. Microbiol.">
        <title>Sellimonas catena sp. nov., isolated from human faeces.</title>
        <authorList>
            <person name="Hisatomi A."/>
            <person name="Ohkuma M."/>
            <person name="Sakamoto M."/>
        </authorList>
    </citation>
    <scope>NUCLEOTIDE SEQUENCE</scope>
    <source>
        <strain evidence="1">18CBH55</strain>
    </source>
</reference>
<reference evidence="1" key="1">
    <citation type="submission" date="2022-11" db="EMBL/GenBank/DDBJ databases">
        <title>Draft genome sequence of Sellimonas catena strain 18CBH55.</title>
        <authorList>
            <person name="Atsushi H."/>
            <person name="Moriya O."/>
            <person name="Mitsuo S."/>
        </authorList>
    </citation>
    <scope>NUCLEOTIDE SEQUENCE</scope>
    <source>
        <strain evidence="1">18CBH55</strain>
    </source>
</reference>
<evidence type="ECO:0000313" key="2">
    <source>
        <dbReference type="Proteomes" id="UP001145094"/>
    </source>
</evidence>
<accession>A0A9W6FFE1</accession>
<dbReference type="EMBL" id="BSCH01000006">
    <property type="protein sequence ID" value="GLG89826.1"/>
    <property type="molecule type" value="Genomic_DNA"/>
</dbReference>
<evidence type="ECO:0000313" key="1">
    <source>
        <dbReference type="EMBL" id="GLG89826.1"/>
    </source>
</evidence>
<sequence length="150" mass="17216">MLHCVKGQEEEAVQKWKQQDSTAKAQAFLFTFERMKRYEGSWHSLHAPLFPGMFFLESEIDCVPRDQEAVPVDEETEAFLRRLGGTEHFVPMSRGVIQNGVTIVTEGPLVGNEARIRKIDRHRRLAKIEGPSELWQNEGFWTGLEITSKS</sequence>
<dbReference type="Proteomes" id="UP001145094">
    <property type="component" value="Unassembled WGS sequence"/>
</dbReference>
<comment type="caution">
    <text evidence="1">The sequence shown here is derived from an EMBL/GenBank/DDBJ whole genome shotgun (WGS) entry which is preliminary data.</text>
</comment>
<dbReference type="AlphaFoldDB" id="A0A9W6FFE1"/>
<evidence type="ECO:0008006" key="3">
    <source>
        <dbReference type="Google" id="ProtNLM"/>
    </source>
</evidence>
<gene>
    <name evidence="1" type="ORF">Selli2_12530</name>
</gene>
<dbReference type="RefSeq" id="WP_281844838.1">
    <property type="nucleotide sequence ID" value="NZ_BSCH01000006.1"/>
</dbReference>
<dbReference type="InterPro" id="IPR036735">
    <property type="entry name" value="NGN_dom_sf"/>
</dbReference>
<organism evidence="1 2">
    <name type="scientific">Sellimonas catena</name>
    <dbReference type="NCBI Taxonomy" id="2994035"/>
    <lineage>
        <taxon>Bacteria</taxon>
        <taxon>Bacillati</taxon>
        <taxon>Bacillota</taxon>
        <taxon>Clostridia</taxon>
        <taxon>Lachnospirales</taxon>
        <taxon>Lachnospiraceae</taxon>
        <taxon>Sellimonas</taxon>
    </lineage>
</organism>
<protein>
    <recommendedName>
        <fullName evidence="3">NusG-like N-terminal domain-containing protein</fullName>
    </recommendedName>
</protein>
<dbReference type="GO" id="GO:0006354">
    <property type="term" value="P:DNA-templated transcription elongation"/>
    <property type="evidence" value="ECO:0007669"/>
    <property type="project" value="InterPro"/>
</dbReference>
<dbReference type="SUPFAM" id="SSF82679">
    <property type="entry name" value="N-utilization substance G protein NusG, N-terminal domain"/>
    <property type="match status" value="1"/>
</dbReference>
<reference evidence="1" key="2">
    <citation type="submission" date="2022-11" db="EMBL/GenBank/DDBJ databases">
        <title>Draft genome sequence of Sellimonas catena strain 18CBH55.</title>
        <authorList>
            <person name="Hisatomi A."/>
            <person name="Ohkuma M."/>
            <person name="Sakamoto M."/>
        </authorList>
    </citation>
    <scope>NUCLEOTIDE SEQUENCE</scope>
    <source>
        <strain evidence="1">18CBH55</strain>
    </source>
</reference>
<name>A0A9W6FFE1_9FIRM</name>